<evidence type="ECO:0000313" key="3">
    <source>
        <dbReference type="EMBL" id="KEZ91204.1"/>
    </source>
</evidence>
<keyword evidence="1" id="KW-0812">Transmembrane</keyword>
<feature type="transmembrane region" description="Helical" evidence="1">
    <location>
        <begin position="65"/>
        <end position="85"/>
    </location>
</feature>
<evidence type="ECO:0000313" key="4">
    <source>
        <dbReference type="Proteomes" id="UP000028525"/>
    </source>
</evidence>
<feature type="transmembrane region" description="Helical" evidence="1">
    <location>
        <begin position="197"/>
        <end position="215"/>
    </location>
</feature>
<sequence length="355" mass="40918">MGLEKKKRCCNLEKQVVREEKMCKILSRAEQSRAEYIDIYRSFGIILMVMGHIGFGIYFDHFIHAFHMPMFFFISGIFFKVNQGMTFSSFVKKKAKTLLIPYAAFGLFHYFVWLVQHRSAMSLEPLKCLLFVNTDGIPIAGALWFLTAFFFAELIYFAIRHCIKRMLLQNISIVVISIMGCITTLILPFRLPYAMDASFVGVGLLHIGYLVQNNVIKNVRNIYHMKYYEWIILVAISMFLIFTNGYVNMRTGTYAIIPLFWINAILAIIIGINLSKYLERSLLKSVHGFLLFIGRNSIVYLCLNQLIILCVRKTIRVVGLPLITTKISIFVIAMILLSLCTYVIINTRLKVFLGK</sequence>
<feature type="transmembrane region" description="Helical" evidence="1">
    <location>
        <begin position="286"/>
        <end position="307"/>
    </location>
</feature>
<feature type="transmembrane region" description="Helical" evidence="1">
    <location>
        <begin position="97"/>
        <end position="116"/>
    </location>
</feature>
<dbReference type="EMBL" id="JPME01000006">
    <property type="protein sequence ID" value="KEZ91204.1"/>
    <property type="molecule type" value="Genomic_DNA"/>
</dbReference>
<evidence type="ECO:0000259" key="2">
    <source>
        <dbReference type="Pfam" id="PF01757"/>
    </source>
</evidence>
<dbReference type="PANTHER" id="PTHR37312">
    <property type="entry name" value="MEMBRANE-BOUND ACYLTRANSFERASE YKRP-RELATED"/>
    <property type="match status" value="1"/>
</dbReference>
<accession>A0A084JQH0</accession>
<feature type="transmembrane region" description="Helical" evidence="1">
    <location>
        <begin position="327"/>
        <end position="345"/>
    </location>
</feature>
<feature type="transmembrane region" description="Helical" evidence="1">
    <location>
        <begin position="253"/>
        <end position="274"/>
    </location>
</feature>
<gene>
    <name evidence="3" type="ORF">IO98_03905</name>
</gene>
<feature type="transmembrane region" description="Helical" evidence="1">
    <location>
        <begin position="171"/>
        <end position="191"/>
    </location>
</feature>
<dbReference type="RefSeq" id="WP_038278083.1">
    <property type="nucleotide sequence ID" value="NZ_JPME01000006.1"/>
</dbReference>
<feature type="domain" description="Acyltransferase 3" evidence="2">
    <location>
        <begin position="36"/>
        <end position="343"/>
    </location>
</feature>
<feature type="transmembrane region" description="Helical" evidence="1">
    <location>
        <begin position="136"/>
        <end position="159"/>
    </location>
</feature>
<dbReference type="Proteomes" id="UP000028525">
    <property type="component" value="Unassembled WGS sequence"/>
</dbReference>
<proteinExistence type="predicted"/>
<dbReference type="AlphaFoldDB" id="A0A084JQH0"/>
<dbReference type="InterPro" id="IPR002656">
    <property type="entry name" value="Acyl_transf_3_dom"/>
</dbReference>
<feature type="transmembrane region" description="Helical" evidence="1">
    <location>
        <begin position="227"/>
        <end position="247"/>
    </location>
</feature>
<name>A0A084JQH0_9FIRM</name>
<dbReference type="GO" id="GO:0016747">
    <property type="term" value="F:acyltransferase activity, transferring groups other than amino-acyl groups"/>
    <property type="evidence" value="ECO:0007669"/>
    <property type="project" value="InterPro"/>
</dbReference>
<reference evidence="3 4" key="1">
    <citation type="submission" date="2014-07" db="EMBL/GenBank/DDBJ databases">
        <title>Draft genome of Clostridium celerecrescens 152B isolated from sediments associated with methane hydrate from Krishna Godavari basin.</title>
        <authorList>
            <person name="Honkalas V.S."/>
            <person name="Dabir A.P."/>
            <person name="Arora P."/>
            <person name="Dhakephalkar P.K."/>
        </authorList>
    </citation>
    <scope>NUCLEOTIDE SEQUENCE [LARGE SCALE GENOMIC DNA]</scope>
    <source>
        <strain evidence="3 4">152B</strain>
    </source>
</reference>
<dbReference type="STRING" id="29354.IO98_03905"/>
<keyword evidence="1" id="KW-0472">Membrane</keyword>
<dbReference type="InterPro" id="IPR052734">
    <property type="entry name" value="Nod_factor_acetyltransferase"/>
</dbReference>
<keyword evidence="1" id="KW-1133">Transmembrane helix</keyword>
<feature type="transmembrane region" description="Helical" evidence="1">
    <location>
        <begin position="39"/>
        <end position="59"/>
    </location>
</feature>
<organism evidence="3 4">
    <name type="scientific">Lacrimispora celerecrescens</name>
    <dbReference type="NCBI Taxonomy" id="29354"/>
    <lineage>
        <taxon>Bacteria</taxon>
        <taxon>Bacillati</taxon>
        <taxon>Bacillota</taxon>
        <taxon>Clostridia</taxon>
        <taxon>Lachnospirales</taxon>
        <taxon>Lachnospiraceae</taxon>
        <taxon>Lacrimispora</taxon>
    </lineage>
</organism>
<dbReference type="Pfam" id="PF01757">
    <property type="entry name" value="Acyl_transf_3"/>
    <property type="match status" value="1"/>
</dbReference>
<protein>
    <recommendedName>
        <fullName evidence="2">Acyltransferase 3 domain-containing protein</fullName>
    </recommendedName>
</protein>
<evidence type="ECO:0000256" key="1">
    <source>
        <dbReference type="SAM" id="Phobius"/>
    </source>
</evidence>
<keyword evidence="4" id="KW-1185">Reference proteome</keyword>
<comment type="caution">
    <text evidence="3">The sequence shown here is derived from an EMBL/GenBank/DDBJ whole genome shotgun (WGS) entry which is preliminary data.</text>
</comment>
<dbReference type="PANTHER" id="PTHR37312:SF1">
    <property type="entry name" value="MEMBRANE-BOUND ACYLTRANSFERASE YKRP-RELATED"/>
    <property type="match status" value="1"/>
</dbReference>